<proteinExistence type="predicted"/>
<dbReference type="EMBL" id="CP027059">
    <property type="protein sequence ID" value="UQZ86902.1"/>
    <property type="molecule type" value="Genomic_DNA"/>
</dbReference>
<organism evidence="2 3">
    <name type="scientific">Paenibacillus konkukensis</name>
    <dbReference type="NCBI Taxonomy" id="2020716"/>
    <lineage>
        <taxon>Bacteria</taxon>
        <taxon>Bacillati</taxon>
        <taxon>Bacillota</taxon>
        <taxon>Bacilli</taxon>
        <taxon>Bacillales</taxon>
        <taxon>Paenibacillaceae</taxon>
        <taxon>Paenibacillus</taxon>
    </lineage>
</organism>
<sequence length="152" mass="16067">MGMKKVYVSRTRSATLRSVKKSAPKPKARRPRSVKDSFSDSDILPSTSSGLQGFGGLGQDNAMGGFPAREEASSAPAAAPAEQRASLLSSFGGIDGIISMMTKAQQVFKLFQQMGPIFKMIGAFGGAKATTASLRTGRGRKPVRRGGSVKRR</sequence>
<dbReference type="Proteomes" id="UP001057134">
    <property type="component" value="Chromosome"/>
</dbReference>
<evidence type="ECO:0000313" key="2">
    <source>
        <dbReference type="EMBL" id="UQZ86902.1"/>
    </source>
</evidence>
<evidence type="ECO:0000313" key="3">
    <source>
        <dbReference type="Proteomes" id="UP001057134"/>
    </source>
</evidence>
<gene>
    <name evidence="2" type="ORF">SK3146_06195</name>
</gene>
<accession>A0ABY4RZZ8</accession>
<feature type="compositionally biased region" description="Basic residues" evidence="1">
    <location>
        <begin position="137"/>
        <end position="152"/>
    </location>
</feature>
<reference evidence="2" key="2">
    <citation type="journal article" date="2021" name="J Anim Sci Technol">
        <title>Complete genome sequence of Paenibacillus konkukensis sp. nov. SK3146 as a potential probiotic strain.</title>
        <authorList>
            <person name="Jung H.I."/>
            <person name="Park S."/>
            <person name="Niu K.M."/>
            <person name="Lee S.W."/>
            <person name="Kothari D."/>
            <person name="Yi K.J."/>
            <person name="Kim S.K."/>
        </authorList>
    </citation>
    <scope>NUCLEOTIDE SEQUENCE</scope>
    <source>
        <strain evidence="2">SK3146</strain>
    </source>
</reference>
<feature type="region of interest" description="Disordered" evidence="1">
    <location>
        <begin position="1"/>
        <end position="81"/>
    </location>
</feature>
<feature type="region of interest" description="Disordered" evidence="1">
    <location>
        <begin position="131"/>
        <end position="152"/>
    </location>
</feature>
<reference evidence="2" key="1">
    <citation type="submission" date="2018-02" db="EMBL/GenBank/DDBJ databases">
        <authorList>
            <person name="Kim S.-K."/>
            <person name="Jung H.-I."/>
            <person name="Lee S.-W."/>
        </authorList>
    </citation>
    <scope>NUCLEOTIDE SEQUENCE</scope>
    <source>
        <strain evidence="2">SK3146</strain>
    </source>
</reference>
<feature type="compositionally biased region" description="Basic residues" evidence="1">
    <location>
        <begin position="18"/>
        <end position="32"/>
    </location>
</feature>
<protein>
    <submittedName>
        <fullName evidence="2">Uncharacterized protein</fullName>
    </submittedName>
</protein>
<name>A0ABY4RZZ8_9BACL</name>
<evidence type="ECO:0000256" key="1">
    <source>
        <dbReference type="SAM" id="MobiDB-lite"/>
    </source>
</evidence>
<keyword evidence="3" id="KW-1185">Reference proteome</keyword>